<dbReference type="GO" id="GO:0048172">
    <property type="term" value="P:regulation of short-term neuronal synaptic plasticity"/>
    <property type="evidence" value="ECO:0007669"/>
    <property type="project" value="TreeGrafter"/>
</dbReference>
<proteinExistence type="predicted"/>
<dbReference type="GO" id="GO:0045211">
    <property type="term" value="C:postsynaptic membrane"/>
    <property type="evidence" value="ECO:0007669"/>
    <property type="project" value="TreeGrafter"/>
</dbReference>
<evidence type="ECO:0000313" key="6">
    <source>
        <dbReference type="EMBL" id="KAK6311961.1"/>
    </source>
</evidence>
<keyword evidence="7" id="KW-1185">Reference proteome</keyword>
<evidence type="ECO:0000256" key="3">
    <source>
        <dbReference type="ARBA" id="ARBA00022989"/>
    </source>
</evidence>
<comment type="caution">
    <text evidence="6">The sequence shown here is derived from an EMBL/GenBank/DDBJ whole genome shotgun (WGS) entry which is preliminary data.</text>
</comment>
<dbReference type="GO" id="GO:0014069">
    <property type="term" value="C:postsynaptic density"/>
    <property type="evidence" value="ECO:0007669"/>
    <property type="project" value="TreeGrafter"/>
</dbReference>
<keyword evidence="4" id="KW-0472">Membrane</keyword>
<evidence type="ECO:0000256" key="2">
    <source>
        <dbReference type="ARBA" id="ARBA00022692"/>
    </source>
</evidence>
<evidence type="ECO:0000313" key="7">
    <source>
        <dbReference type="Proteomes" id="UP001356427"/>
    </source>
</evidence>
<gene>
    <name evidence="6" type="ORF">J4Q44_G00176250</name>
</gene>
<dbReference type="EMBL" id="JAGTTL010000015">
    <property type="protein sequence ID" value="KAK6311961.1"/>
    <property type="molecule type" value="Genomic_DNA"/>
</dbReference>
<dbReference type="GO" id="GO:0032281">
    <property type="term" value="C:AMPA glutamate receptor complex"/>
    <property type="evidence" value="ECO:0007669"/>
    <property type="project" value="TreeGrafter"/>
</dbReference>
<evidence type="ECO:0000256" key="4">
    <source>
        <dbReference type="ARBA" id="ARBA00023136"/>
    </source>
</evidence>
<feature type="region of interest" description="Disordered" evidence="5">
    <location>
        <begin position="247"/>
        <end position="302"/>
    </location>
</feature>
<dbReference type="InterPro" id="IPR026910">
    <property type="entry name" value="Shisa"/>
</dbReference>
<reference evidence="6 7" key="1">
    <citation type="submission" date="2021-04" db="EMBL/GenBank/DDBJ databases">
        <authorList>
            <person name="De Guttry C."/>
            <person name="Zahm M."/>
            <person name="Klopp C."/>
            <person name="Cabau C."/>
            <person name="Louis A."/>
            <person name="Berthelot C."/>
            <person name="Parey E."/>
            <person name="Roest Crollius H."/>
            <person name="Montfort J."/>
            <person name="Robinson-Rechavi M."/>
            <person name="Bucao C."/>
            <person name="Bouchez O."/>
            <person name="Gislard M."/>
            <person name="Lluch J."/>
            <person name="Milhes M."/>
            <person name="Lampietro C."/>
            <person name="Lopez Roques C."/>
            <person name="Donnadieu C."/>
            <person name="Braasch I."/>
            <person name="Desvignes T."/>
            <person name="Postlethwait J."/>
            <person name="Bobe J."/>
            <person name="Wedekind C."/>
            <person name="Guiguen Y."/>
        </authorList>
    </citation>
    <scope>NUCLEOTIDE SEQUENCE [LARGE SCALE GENOMIC DNA]</scope>
    <source>
        <strain evidence="6">Cs_M1</strain>
        <tissue evidence="6">Blood</tissue>
    </source>
</reference>
<accession>A0AAN8QUP6</accession>
<dbReference type="Proteomes" id="UP001356427">
    <property type="component" value="Unassembled WGS sequence"/>
</dbReference>
<protein>
    <submittedName>
        <fullName evidence="6">Uncharacterized protein</fullName>
    </submittedName>
</protein>
<evidence type="ECO:0000256" key="1">
    <source>
        <dbReference type="ARBA" id="ARBA00004370"/>
    </source>
</evidence>
<keyword evidence="3" id="KW-1133">Transmembrane helix</keyword>
<sequence>MVMFNLISKPKLIIVFPIGNHQHSHLDLTQAHTPKIAHRQMRHEKPHRMNNILTSQTEPYDLDMSFSRSFQNLTHLPPNYELAAMSKADLSDKDVDEYYMRKRHQDLAGRQTLQPPHMVKLNAEPHQQQRQRPQPRPEGHVPGPCAVPREGPHATATASQPTTWACLPTAAASSQRSSCFPQDRLQSQGPPALAGQDAVAAALQLPGEKAMSRAMSHVDINFVPTTPVMDRSPSATLRCKRCTPIPLPSTDSYKHAPPSQPPDHQQEAAVCLATDTHGGPSAVVTSQATSTTTSTARPVRMR</sequence>
<feature type="region of interest" description="Disordered" evidence="5">
    <location>
        <begin position="124"/>
        <end position="160"/>
    </location>
</feature>
<dbReference type="GO" id="GO:0032591">
    <property type="term" value="C:dendritic spine membrane"/>
    <property type="evidence" value="ECO:0007669"/>
    <property type="project" value="TreeGrafter"/>
</dbReference>
<name>A0AAN8QUP6_9TELE</name>
<organism evidence="6 7">
    <name type="scientific">Coregonus suidteri</name>
    <dbReference type="NCBI Taxonomy" id="861788"/>
    <lineage>
        <taxon>Eukaryota</taxon>
        <taxon>Metazoa</taxon>
        <taxon>Chordata</taxon>
        <taxon>Craniata</taxon>
        <taxon>Vertebrata</taxon>
        <taxon>Euteleostomi</taxon>
        <taxon>Actinopterygii</taxon>
        <taxon>Neopterygii</taxon>
        <taxon>Teleostei</taxon>
        <taxon>Protacanthopterygii</taxon>
        <taxon>Salmoniformes</taxon>
        <taxon>Salmonidae</taxon>
        <taxon>Coregoninae</taxon>
        <taxon>Coregonus</taxon>
    </lineage>
</organism>
<feature type="compositionally biased region" description="Low complexity" evidence="5">
    <location>
        <begin position="281"/>
        <end position="296"/>
    </location>
</feature>
<dbReference type="AlphaFoldDB" id="A0AAN8QUP6"/>
<dbReference type="PANTHER" id="PTHR31774:SF0">
    <property type="entry name" value="PROTEIN SHISA-6"/>
    <property type="match status" value="1"/>
</dbReference>
<evidence type="ECO:0000256" key="5">
    <source>
        <dbReference type="SAM" id="MobiDB-lite"/>
    </source>
</evidence>
<comment type="subcellular location">
    <subcellularLocation>
        <location evidence="1">Membrane</location>
    </subcellularLocation>
</comment>
<keyword evidence="2" id="KW-0812">Transmembrane</keyword>
<dbReference type="PANTHER" id="PTHR31774">
    <property type="entry name" value="PROTEIN SHISA-9-RELATED"/>
    <property type="match status" value="1"/>
</dbReference>